<accession>A0A7N0UZ29</accession>
<organism evidence="11 12">
    <name type="scientific">Kalanchoe fedtschenkoi</name>
    <name type="common">Lavender scallops</name>
    <name type="synonym">South American air plant</name>
    <dbReference type="NCBI Taxonomy" id="63787"/>
    <lineage>
        <taxon>Eukaryota</taxon>
        <taxon>Viridiplantae</taxon>
        <taxon>Streptophyta</taxon>
        <taxon>Embryophyta</taxon>
        <taxon>Tracheophyta</taxon>
        <taxon>Spermatophyta</taxon>
        <taxon>Magnoliopsida</taxon>
        <taxon>eudicotyledons</taxon>
        <taxon>Gunneridae</taxon>
        <taxon>Pentapetalae</taxon>
        <taxon>Saxifragales</taxon>
        <taxon>Crassulaceae</taxon>
        <taxon>Kalanchoe</taxon>
    </lineage>
</organism>
<keyword evidence="7" id="KW-0408">Iron</keyword>
<dbReference type="AlphaFoldDB" id="A0A7N0UZ29"/>
<evidence type="ECO:0000256" key="8">
    <source>
        <dbReference type="ARBA" id="ARBA00023014"/>
    </source>
</evidence>
<comment type="similarity">
    <text evidence="2">Belongs to the 2Fe2S plant-type ferredoxin family.</text>
</comment>
<evidence type="ECO:0000313" key="12">
    <source>
        <dbReference type="Proteomes" id="UP000594263"/>
    </source>
</evidence>
<dbReference type="CDD" id="cd00207">
    <property type="entry name" value="fer2"/>
    <property type="match status" value="1"/>
</dbReference>
<keyword evidence="8" id="KW-0411">Iron-sulfur</keyword>
<keyword evidence="5" id="KW-0479">Metal-binding</keyword>
<evidence type="ECO:0000256" key="2">
    <source>
        <dbReference type="ARBA" id="ARBA00007874"/>
    </source>
</evidence>
<keyword evidence="4" id="KW-0001">2Fe-2S</keyword>
<evidence type="ECO:0000256" key="9">
    <source>
        <dbReference type="ARBA" id="ARBA00034078"/>
    </source>
</evidence>
<evidence type="ECO:0000256" key="5">
    <source>
        <dbReference type="ARBA" id="ARBA00022723"/>
    </source>
</evidence>
<dbReference type="SUPFAM" id="SSF54292">
    <property type="entry name" value="2Fe-2S ferredoxin-like"/>
    <property type="match status" value="1"/>
</dbReference>
<dbReference type="GO" id="GO:0046872">
    <property type="term" value="F:metal ion binding"/>
    <property type="evidence" value="ECO:0007669"/>
    <property type="project" value="UniProtKB-KW"/>
</dbReference>
<dbReference type="Proteomes" id="UP000594263">
    <property type="component" value="Unplaced"/>
</dbReference>
<dbReference type="Gene3D" id="3.10.20.30">
    <property type="match status" value="1"/>
</dbReference>
<dbReference type="GO" id="GO:0009507">
    <property type="term" value="C:chloroplast"/>
    <property type="evidence" value="ECO:0007669"/>
    <property type="project" value="UniProtKB-SubCell"/>
</dbReference>
<comment type="subcellular location">
    <subcellularLocation>
        <location evidence="1">Plastid</location>
        <location evidence="1">Chloroplast</location>
    </subcellularLocation>
</comment>
<evidence type="ECO:0000256" key="4">
    <source>
        <dbReference type="ARBA" id="ARBA00022714"/>
    </source>
</evidence>
<keyword evidence="12" id="KW-1185">Reference proteome</keyword>
<evidence type="ECO:0000313" key="11">
    <source>
        <dbReference type="EnsemblPlants" id="Kaladp0091s0017.1.v1.1"/>
    </source>
</evidence>
<name>A0A7N0UZ29_KALFE</name>
<sequence>MDLRAPCNLCSSIPRIQPFCSPLTNHSSLKTIISRRKVTSELQSTAGVASWSSDRTQAVPTHKVTVHDRFRGVTHQFVVPEDQYILHTAEDQNIALPFACRHGIAFSIKCGFFYVPVRSENMLF</sequence>
<evidence type="ECO:0000256" key="3">
    <source>
        <dbReference type="ARBA" id="ARBA00022448"/>
    </source>
</evidence>
<dbReference type="PANTHER" id="PTHR43112:SF10">
    <property type="entry name" value="FERREDOXIN C 2, CHLOROPLASTIC"/>
    <property type="match status" value="1"/>
</dbReference>
<evidence type="ECO:0000259" key="10">
    <source>
        <dbReference type="Pfam" id="PF00111"/>
    </source>
</evidence>
<dbReference type="GO" id="GO:0051537">
    <property type="term" value="F:2 iron, 2 sulfur cluster binding"/>
    <property type="evidence" value="ECO:0007669"/>
    <property type="project" value="UniProtKB-KW"/>
</dbReference>
<dbReference type="InterPro" id="IPR036010">
    <property type="entry name" value="2Fe-2S_ferredoxin-like_sf"/>
</dbReference>
<evidence type="ECO:0000256" key="6">
    <source>
        <dbReference type="ARBA" id="ARBA00022982"/>
    </source>
</evidence>
<dbReference type="EnsemblPlants" id="Kaladp0091s0017.1.v1.1">
    <property type="protein sequence ID" value="Kaladp0091s0017.1.v1.1"/>
    <property type="gene ID" value="Kaladp0091s0017.v1.1"/>
</dbReference>
<dbReference type="Gramene" id="Kaladp0091s0017.1.v1.1">
    <property type="protein sequence ID" value="Kaladp0091s0017.1.v1.1"/>
    <property type="gene ID" value="Kaladp0091s0017.v1.1"/>
</dbReference>
<keyword evidence="3" id="KW-0813">Transport</keyword>
<dbReference type="InterPro" id="IPR012675">
    <property type="entry name" value="Beta-grasp_dom_sf"/>
</dbReference>
<evidence type="ECO:0000256" key="1">
    <source>
        <dbReference type="ARBA" id="ARBA00004229"/>
    </source>
</evidence>
<protein>
    <recommendedName>
        <fullName evidence="10">2Fe-2S ferredoxin-type domain-containing protein</fullName>
    </recommendedName>
</protein>
<feature type="domain" description="2Fe-2S ferredoxin-type" evidence="10">
    <location>
        <begin position="72"/>
        <end position="103"/>
    </location>
</feature>
<comment type="cofactor">
    <cofactor evidence="9">
        <name>[2Fe-2S] cluster</name>
        <dbReference type="ChEBI" id="CHEBI:190135"/>
    </cofactor>
</comment>
<reference evidence="11" key="1">
    <citation type="submission" date="2021-01" db="UniProtKB">
        <authorList>
            <consortium name="EnsemblPlants"/>
        </authorList>
    </citation>
    <scope>IDENTIFICATION</scope>
</reference>
<evidence type="ECO:0000256" key="7">
    <source>
        <dbReference type="ARBA" id="ARBA00023004"/>
    </source>
</evidence>
<keyword evidence="6" id="KW-0249">Electron transport</keyword>
<proteinExistence type="inferred from homology"/>
<dbReference type="InterPro" id="IPR001041">
    <property type="entry name" value="2Fe-2S_ferredoxin-type"/>
</dbReference>
<dbReference type="PANTHER" id="PTHR43112">
    <property type="entry name" value="FERREDOXIN"/>
    <property type="match status" value="1"/>
</dbReference>
<dbReference type="Pfam" id="PF00111">
    <property type="entry name" value="Fer2"/>
    <property type="match status" value="1"/>
</dbReference>